<dbReference type="InterPro" id="IPR038765">
    <property type="entry name" value="Papain-like_cys_pep_sf"/>
</dbReference>
<dbReference type="GO" id="GO:0016407">
    <property type="term" value="F:acetyltransferase activity"/>
    <property type="evidence" value="ECO:0007669"/>
    <property type="project" value="InterPro"/>
</dbReference>
<protein>
    <submittedName>
        <fullName evidence="2">Uncharacterized protein</fullName>
    </submittedName>
</protein>
<sequence>MVAMRPKQQPSWLDETQARAVLHTISFPGFEDEQTSKTAPLPAATLSTLSTLQMRFLLTFPFESLSLSYEPNGRMSSQLAHIYSRLITHRHGGGYCLQINVLYREVLSFLGFRYVGVLGRVFSPMSGEWTGFSHSATLVYLPSHVDGKGAYYLSDVGFGSGPLRPMFLRDGWEERGRGSDRFRLVKGVQPKSTLEPDPNSSEEVDPEVKAVAVTQTAWILQNHKGREWEKCYSFHPFECNLSDCHTANYGTSHPGSVPFAVMIIVVAYRLASHFDAEKSSELVKQDGLHEDLHPYHPSMVEQRMIVDDKFIVKVGDEQTVFKIIETEEERVRLLKDEFGLLGHVTTEEALATIKDKPSRLKSKE</sequence>
<dbReference type="Pfam" id="PF00797">
    <property type="entry name" value="Acetyltransf_2"/>
    <property type="match status" value="1"/>
</dbReference>
<dbReference type="Gene3D" id="3.30.2140.20">
    <property type="match status" value="1"/>
</dbReference>
<organism evidence="2 3">
    <name type="scientific">Kalmanozyma brasiliensis (strain GHG001)</name>
    <name type="common">Yeast</name>
    <name type="synonym">Pseudozyma brasiliensis</name>
    <dbReference type="NCBI Taxonomy" id="1365824"/>
    <lineage>
        <taxon>Eukaryota</taxon>
        <taxon>Fungi</taxon>
        <taxon>Dikarya</taxon>
        <taxon>Basidiomycota</taxon>
        <taxon>Ustilaginomycotina</taxon>
        <taxon>Ustilaginomycetes</taxon>
        <taxon>Ustilaginales</taxon>
        <taxon>Ustilaginaceae</taxon>
        <taxon>Kalmanozyma</taxon>
    </lineage>
</organism>
<dbReference type="eggNOG" id="ENOG502S76B">
    <property type="taxonomic scope" value="Eukaryota"/>
</dbReference>
<keyword evidence="3" id="KW-1185">Reference proteome</keyword>
<proteinExistence type="inferred from homology"/>
<dbReference type="STRING" id="1365824.V5EY44"/>
<dbReference type="InterPro" id="IPR053710">
    <property type="entry name" value="Arylamine_NAT_domain_sf"/>
</dbReference>
<dbReference type="RefSeq" id="XP_016292543.1">
    <property type="nucleotide sequence ID" value="XM_016437041.1"/>
</dbReference>
<dbReference type="AlphaFoldDB" id="V5EY44"/>
<dbReference type="HOGENOM" id="CLU_049918_2_1_1"/>
<dbReference type="Proteomes" id="UP000019377">
    <property type="component" value="Unassembled WGS sequence"/>
</dbReference>
<dbReference type="PANTHER" id="PTHR11786">
    <property type="entry name" value="N-HYDROXYARYLAMINE O-ACETYLTRANSFERASE"/>
    <property type="match status" value="1"/>
</dbReference>
<dbReference type="OrthoDB" id="10260017at2759"/>
<comment type="similarity">
    <text evidence="1">Belongs to the arylamine N-acetyltransferase family.</text>
</comment>
<dbReference type="SUPFAM" id="SSF54001">
    <property type="entry name" value="Cysteine proteinases"/>
    <property type="match status" value="1"/>
</dbReference>
<evidence type="ECO:0000313" key="3">
    <source>
        <dbReference type="Proteomes" id="UP000019377"/>
    </source>
</evidence>
<dbReference type="GeneID" id="27419713"/>
<evidence type="ECO:0000256" key="1">
    <source>
        <dbReference type="ARBA" id="ARBA00006547"/>
    </source>
</evidence>
<name>V5EY44_KALBG</name>
<dbReference type="InterPro" id="IPR001447">
    <property type="entry name" value="Arylamine_N-AcTrfase"/>
</dbReference>
<dbReference type="OMA" id="FEISNCY"/>
<dbReference type="EMBL" id="KI545862">
    <property type="protein sequence ID" value="EST07554.1"/>
    <property type="molecule type" value="Genomic_DNA"/>
</dbReference>
<reference evidence="3" key="1">
    <citation type="journal article" date="2013" name="Genome Announc.">
        <title>Draft genome sequence of Pseudozyma brasiliensis sp. nov. strain GHG001, a high producer of endo-1,4-xylanase isolated from an insect pest of sugarcane.</title>
        <authorList>
            <person name="Oliveira J.V.D.C."/>
            <person name="dos Santos R.A.C."/>
            <person name="Borges T.A."/>
            <person name="Riano-Pachon D.M."/>
            <person name="Goldman G.H."/>
        </authorList>
    </citation>
    <scope>NUCLEOTIDE SEQUENCE [LARGE SCALE GENOMIC DNA]</scope>
    <source>
        <strain evidence="3">GHG001</strain>
    </source>
</reference>
<evidence type="ECO:0000313" key="2">
    <source>
        <dbReference type="EMBL" id="EST07554.1"/>
    </source>
</evidence>
<accession>V5EY44</accession>
<dbReference type="PANTHER" id="PTHR11786:SF0">
    <property type="entry name" value="ARYLAMINE N-ACETYLTRANSFERASE 4-RELATED"/>
    <property type="match status" value="1"/>
</dbReference>
<gene>
    <name evidence="2" type="ORF">PSEUBRA_SCAF2g02644</name>
</gene>